<dbReference type="Gene3D" id="1.20.1250.20">
    <property type="entry name" value="MFS general substrate transporter like domains"/>
    <property type="match status" value="1"/>
</dbReference>
<keyword evidence="6 7" id="KW-0472">Membrane</keyword>
<dbReference type="Pfam" id="PF05977">
    <property type="entry name" value="MFS_3"/>
    <property type="match status" value="1"/>
</dbReference>
<dbReference type="GO" id="GO:0022857">
    <property type="term" value="F:transmembrane transporter activity"/>
    <property type="evidence" value="ECO:0007669"/>
    <property type="project" value="InterPro"/>
</dbReference>
<dbReference type="Proteomes" id="UP000052946">
    <property type="component" value="Unassembled WGS sequence"/>
</dbReference>
<evidence type="ECO:0000313" key="9">
    <source>
        <dbReference type="EMBL" id="GAQ19776.1"/>
    </source>
</evidence>
<dbReference type="EMBL" id="BBXV01000067">
    <property type="protein sequence ID" value="GAQ19776.1"/>
    <property type="molecule type" value="Genomic_DNA"/>
</dbReference>
<feature type="transmembrane region" description="Helical" evidence="7">
    <location>
        <begin position="122"/>
        <end position="145"/>
    </location>
</feature>
<evidence type="ECO:0000256" key="7">
    <source>
        <dbReference type="SAM" id="Phobius"/>
    </source>
</evidence>
<comment type="caution">
    <text evidence="9">The sequence shown here is derived from an EMBL/GenBank/DDBJ whole genome shotgun (WGS) entry which is preliminary data.</text>
</comment>
<feature type="transmembrane region" description="Helical" evidence="7">
    <location>
        <begin position="151"/>
        <end position="172"/>
    </location>
</feature>
<dbReference type="PANTHER" id="PTHR23513">
    <property type="entry name" value="INTEGRAL MEMBRANE EFFLUX PROTEIN-RELATED"/>
    <property type="match status" value="1"/>
</dbReference>
<dbReference type="InterPro" id="IPR020846">
    <property type="entry name" value="MFS_dom"/>
</dbReference>
<feature type="transmembrane region" description="Helical" evidence="7">
    <location>
        <begin position="7"/>
        <end position="23"/>
    </location>
</feature>
<name>A0A0U9HCI3_9BACI</name>
<keyword evidence="3" id="KW-1003">Cell membrane</keyword>
<evidence type="ECO:0000256" key="2">
    <source>
        <dbReference type="ARBA" id="ARBA00022448"/>
    </source>
</evidence>
<evidence type="ECO:0000313" key="10">
    <source>
        <dbReference type="Proteomes" id="UP000052946"/>
    </source>
</evidence>
<dbReference type="SUPFAM" id="SSF103473">
    <property type="entry name" value="MFS general substrate transporter"/>
    <property type="match status" value="1"/>
</dbReference>
<organism evidence="9 10">
    <name type="scientific">Oceanobacillus picturae</name>
    <dbReference type="NCBI Taxonomy" id="171693"/>
    <lineage>
        <taxon>Bacteria</taxon>
        <taxon>Bacillati</taxon>
        <taxon>Bacillota</taxon>
        <taxon>Bacilli</taxon>
        <taxon>Bacillales</taxon>
        <taxon>Bacillaceae</taxon>
        <taxon>Oceanobacillus</taxon>
    </lineage>
</organism>
<evidence type="ECO:0000256" key="4">
    <source>
        <dbReference type="ARBA" id="ARBA00022692"/>
    </source>
</evidence>
<dbReference type="PANTHER" id="PTHR23513:SF6">
    <property type="entry name" value="MAJOR FACILITATOR SUPERFAMILY ASSOCIATED DOMAIN-CONTAINING PROTEIN"/>
    <property type="match status" value="1"/>
</dbReference>
<dbReference type="AlphaFoldDB" id="A0A0U9HCI3"/>
<dbReference type="InterPro" id="IPR036259">
    <property type="entry name" value="MFS_trans_sf"/>
</dbReference>
<feature type="transmembrane region" description="Helical" evidence="7">
    <location>
        <begin position="63"/>
        <end position="81"/>
    </location>
</feature>
<keyword evidence="5 7" id="KW-1133">Transmembrane helix</keyword>
<reference evidence="10" key="1">
    <citation type="submission" date="2015-07" db="EMBL/GenBank/DDBJ databases">
        <title>Draft Genome Sequence of Oceanobacillus picturae Heshi-B3 that Was Isolated from Fermented Rice Bran with Aging Salted Mackerel, Which Was Named Heshiko as Traditional Fermented Seafood in Japan.</title>
        <authorList>
            <person name="Akuzawa S."/>
            <person name="Nakagawa J."/>
            <person name="Kanekatsu T."/>
            <person name="Kanesaki Y."/>
            <person name="Suzuki T."/>
        </authorList>
    </citation>
    <scope>NUCLEOTIDE SEQUENCE [LARGE SCALE GENOMIC DNA]</scope>
    <source>
        <strain evidence="10">Heshi-B3</strain>
    </source>
</reference>
<sequence>MFVVFGLAWIIGSSIDIFLITYLNKVLGRGTEDLYLITTFSLAGIIIGSFVAPKLYDSIDKKIGFYLPSLIFGMVILGYALRLPLWLLLPLLMIGGFVQGIFLTFLNSYLQEVTSQIYYARVASFYTLLMKGASLPGYFLIGFLIEKTNVITVGYFIGIYMFFVTAVSIIVLPRMKGIHNVQVSEMNH</sequence>
<accession>A0A0U9HCI3</accession>
<keyword evidence="4 7" id="KW-0812">Transmembrane</keyword>
<comment type="subcellular location">
    <subcellularLocation>
        <location evidence="1">Cell membrane</location>
        <topology evidence="1">Multi-pass membrane protein</topology>
    </subcellularLocation>
</comment>
<protein>
    <submittedName>
        <fullName evidence="9">MFS transporter</fullName>
    </submittedName>
</protein>
<feature type="transmembrane region" description="Helical" evidence="7">
    <location>
        <begin position="87"/>
        <end position="110"/>
    </location>
</feature>
<evidence type="ECO:0000256" key="1">
    <source>
        <dbReference type="ARBA" id="ARBA00004651"/>
    </source>
</evidence>
<dbReference type="GO" id="GO:0005886">
    <property type="term" value="C:plasma membrane"/>
    <property type="evidence" value="ECO:0007669"/>
    <property type="project" value="UniProtKB-SubCell"/>
</dbReference>
<evidence type="ECO:0000259" key="8">
    <source>
        <dbReference type="PROSITE" id="PS50850"/>
    </source>
</evidence>
<evidence type="ECO:0000256" key="5">
    <source>
        <dbReference type="ARBA" id="ARBA00022989"/>
    </source>
</evidence>
<dbReference type="PROSITE" id="PS50850">
    <property type="entry name" value="MFS"/>
    <property type="match status" value="1"/>
</dbReference>
<evidence type="ECO:0000256" key="3">
    <source>
        <dbReference type="ARBA" id="ARBA00022475"/>
    </source>
</evidence>
<feature type="domain" description="Major facilitator superfamily (MFS) profile" evidence="8">
    <location>
        <begin position="1"/>
        <end position="188"/>
    </location>
</feature>
<evidence type="ECO:0000256" key="6">
    <source>
        <dbReference type="ARBA" id="ARBA00023136"/>
    </source>
</evidence>
<gene>
    <name evidence="9" type="ORF">OPHB3_3760</name>
</gene>
<reference evidence="9 10" key="2">
    <citation type="journal article" date="2016" name="Genome Announc.">
        <title>Draft Genome Sequence of Oceanobacillus picturae Heshi-B3, Isolated from Fermented Rice Bran in a Traditional Japanese Seafood Dish.</title>
        <authorList>
            <person name="Akuzawa S."/>
            <person name="Nagaoka J."/>
            <person name="Kanekatsu M."/>
            <person name="Kanesaki Y."/>
            <person name="Suzuki T."/>
        </authorList>
    </citation>
    <scope>NUCLEOTIDE SEQUENCE [LARGE SCALE GENOMIC DNA]</scope>
    <source>
        <strain evidence="9 10">Heshi-B3</strain>
    </source>
</reference>
<feature type="transmembrane region" description="Helical" evidence="7">
    <location>
        <begin position="35"/>
        <end position="56"/>
    </location>
</feature>
<proteinExistence type="predicted"/>
<keyword evidence="2" id="KW-0813">Transport</keyword>
<dbReference type="InterPro" id="IPR010290">
    <property type="entry name" value="TM_effector"/>
</dbReference>